<accession>A0A917GG85</accession>
<dbReference type="RefSeq" id="WP_188534072.1">
    <property type="nucleotide sequence ID" value="NZ_BMEQ01000001.1"/>
</dbReference>
<sequence length="60" mass="6952">MPRARVRPWSWHDDNSATPGAMIMTEDGKESRQVFIPIHKITAISDQLIDILEQYEAKEQ</sequence>
<name>A0A917GG85_9MICC</name>
<comment type="caution">
    <text evidence="1">The sequence shown here is derived from an EMBL/GenBank/DDBJ whole genome shotgun (WGS) entry which is preliminary data.</text>
</comment>
<evidence type="ECO:0000313" key="2">
    <source>
        <dbReference type="Proteomes" id="UP000638848"/>
    </source>
</evidence>
<evidence type="ECO:0000313" key="1">
    <source>
        <dbReference type="EMBL" id="GGG44294.1"/>
    </source>
</evidence>
<organism evidence="1 2">
    <name type="scientific">Kocuria dechangensis</name>
    <dbReference type="NCBI Taxonomy" id="1176249"/>
    <lineage>
        <taxon>Bacteria</taxon>
        <taxon>Bacillati</taxon>
        <taxon>Actinomycetota</taxon>
        <taxon>Actinomycetes</taxon>
        <taxon>Micrococcales</taxon>
        <taxon>Micrococcaceae</taxon>
        <taxon>Kocuria</taxon>
    </lineage>
</organism>
<dbReference type="EMBL" id="BMEQ01000001">
    <property type="protein sequence ID" value="GGG44294.1"/>
    <property type="molecule type" value="Genomic_DNA"/>
</dbReference>
<dbReference type="Proteomes" id="UP000638848">
    <property type="component" value="Unassembled WGS sequence"/>
</dbReference>
<reference evidence="1" key="1">
    <citation type="journal article" date="2014" name="Int. J. Syst. Evol. Microbiol.">
        <title>Complete genome sequence of Corynebacterium casei LMG S-19264T (=DSM 44701T), isolated from a smear-ripened cheese.</title>
        <authorList>
            <consortium name="US DOE Joint Genome Institute (JGI-PGF)"/>
            <person name="Walter F."/>
            <person name="Albersmeier A."/>
            <person name="Kalinowski J."/>
            <person name="Ruckert C."/>
        </authorList>
    </citation>
    <scope>NUCLEOTIDE SEQUENCE</scope>
    <source>
        <strain evidence="1">CGMCC 1.12187</strain>
    </source>
</reference>
<gene>
    <name evidence="1" type="ORF">GCM10011374_03260</name>
</gene>
<dbReference type="AlphaFoldDB" id="A0A917GG85"/>
<protein>
    <submittedName>
        <fullName evidence="1">Uncharacterized protein</fullName>
    </submittedName>
</protein>
<proteinExistence type="predicted"/>
<keyword evidence="2" id="KW-1185">Reference proteome</keyword>
<reference evidence="1" key="2">
    <citation type="submission" date="2020-09" db="EMBL/GenBank/DDBJ databases">
        <authorList>
            <person name="Sun Q."/>
            <person name="Zhou Y."/>
        </authorList>
    </citation>
    <scope>NUCLEOTIDE SEQUENCE</scope>
    <source>
        <strain evidence="1">CGMCC 1.12187</strain>
    </source>
</reference>